<feature type="non-terminal residue" evidence="2">
    <location>
        <position position="198"/>
    </location>
</feature>
<feature type="domain" description="Glycosyltransferase subfamily 4-like N-terminal" evidence="1">
    <location>
        <begin position="15"/>
        <end position="165"/>
    </location>
</feature>
<accession>X0VWP9</accession>
<proteinExistence type="predicted"/>
<dbReference type="EMBL" id="BARS01037929">
    <property type="protein sequence ID" value="GAG16868.1"/>
    <property type="molecule type" value="Genomic_DNA"/>
</dbReference>
<dbReference type="SUPFAM" id="SSF53756">
    <property type="entry name" value="UDP-Glycosyltransferase/glycogen phosphorylase"/>
    <property type="match status" value="1"/>
</dbReference>
<sequence length="198" mass="22221">MAEKILHIDSESGWRGGEAQVLQLCIGLKTLDYDPLLVVSPQSALETRASRANLDIVPMKMRSEYNVRTILRLRRLIKQEGIALCHAHTAHAHSLVWGATARTLEVPVVVSRRVDFSVGKNYFSRLKYQSPRVYFIAISHGVKQVLLKGGILEERIFVVPSGIDTGKFKDEVRTRQDFCKEFNLSPDTVIVGNIAHLA</sequence>
<name>X0VWP9_9ZZZZ</name>
<reference evidence="2" key="1">
    <citation type="journal article" date="2014" name="Front. Microbiol.">
        <title>High frequency of phylogenetically diverse reductive dehalogenase-homologous genes in deep subseafloor sedimentary metagenomes.</title>
        <authorList>
            <person name="Kawai M."/>
            <person name="Futagami T."/>
            <person name="Toyoda A."/>
            <person name="Takaki Y."/>
            <person name="Nishi S."/>
            <person name="Hori S."/>
            <person name="Arai W."/>
            <person name="Tsubouchi T."/>
            <person name="Morono Y."/>
            <person name="Uchiyama I."/>
            <person name="Ito T."/>
            <person name="Fujiyama A."/>
            <person name="Inagaki F."/>
            <person name="Takami H."/>
        </authorList>
    </citation>
    <scope>NUCLEOTIDE SEQUENCE</scope>
    <source>
        <strain evidence="2">Expedition CK06-06</strain>
    </source>
</reference>
<dbReference type="AlphaFoldDB" id="X0VWP9"/>
<dbReference type="InterPro" id="IPR028098">
    <property type="entry name" value="Glyco_trans_4-like_N"/>
</dbReference>
<dbReference type="Pfam" id="PF13439">
    <property type="entry name" value="Glyco_transf_4"/>
    <property type="match status" value="1"/>
</dbReference>
<comment type="caution">
    <text evidence="2">The sequence shown here is derived from an EMBL/GenBank/DDBJ whole genome shotgun (WGS) entry which is preliminary data.</text>
</comment>
<protein>
    <recommendedName>
        <fullName evidence="1">Glycosyltransferase subfamily 4-like N-terminal domain-containing protein</fullName>
    </recommendedName>
</protein>
<evidence type="ECO:0000259" key="1">
    <source>
        <dbReference type="Pfam" id="PF13439"/>
    </source>
</evidence>
<organism evidence="2">
    <name type="scientific">marine sediment metagenome</name>
    <dbReference type="NCBI Taxonomy" id="412755"/>
    <lineage>
        <taxon>unclassified sequences</taxon>
        <taxon>metagenomes</taxon>
        <taxon>ecological metagenomes</taxon>
    </lineage>
</organism>
<gene>
    <name evidence="2" type="ORF">S01H1_58099</name>
</gene>
<evidence type="ECO:0000313" key="2">
    <source>
        <dbReference type="EMBL" id="GAG16868.1"/>
    </source>
</evidence>
<dbReference type="Gene3D" id="3.40.50.2000">
    <property type="entry name" value="Glycogen Phosphorylase B"/>
    <property type="match status" value="1"/>
</dbReference>